<proteinExistence type="predicted"/>
<evidence type="ECO:0000256" key="8">
    <source>
        <dbReference type="ARBA" id="ARBA00023180"/>
    </source>
</evidence>
<feature type="non-terminal residue" evidence="12">
    <location>
        <position position="1701"/>
    </location>
</feature>
<feature type="transmembrane region" description="Helical" evidence="10">
    <location>
        <begin position="553"/>
        <end position="574"/>
    </location>
</feature>
<feature type="transmembrane region" description="Helical" evidence="10">
    <location>
        <begin position="1583"/>
        <end position="1601"/>
    </location>
</feature>
<keyword evidence="8" id="KW-0325">Glycoprotein</keyword>
<dbReference type="PANTHER" id="PTHR24060">
    <property type="entry name" value="METABOTROPIC GLUTAMATE RECEPTOR"/>
    <property type="match status" value="1"/>
</dbReference>
<name>A0A3M6UQW0_POCDA</name>
<dbReference type="InterPro" id="IPR011500">
    <property type="entry name" value="GPCR_3_9-Cys_dom"/>
</dbReference>
<accession>A0A3M6UQW0</accession>
<feature type="transmembrane region" description="Helical" evidence="10">
    <location>
        <begin position="707"/>
        <end position="728"/>
    </location>
</feature>
<dbReference type="PRINTS" id="PR00248">
    <property type="entry name" value="GPCRMGR"/>
</dbReference>
<dbReference type="Gene3D" id="2.10.50.30">
    <property type="entry name" value="GPCR, family 3, nine cysteines domain"/>
    <property type="match status" value="2"/>
</dbReference>
<keyword evidence="3 10" id="KW-0812">Transmembrane</keyword>
<keyword evidence="9" id="KW-0807">Transducer</keyword>
<dbReference type="InterPro" id="IPR050726">
    <property type="entry name" value="mGluR"/>
</dbReference>
<dbReference type="Pfam" id="PF00003">
    <property type="entry name" value="7tm_3"/>
    <property type="match status" value="2"/>
</dbReference>
<evidence type="ECO:0000256" key="9">
    <source>
        <dbReference type="ARBA" id="ARBA00023224"/>
    </source>
</evidence>
<dbReference type="FunFam" id="3.40.50.2300:FF:000145">
    <property type="entry name" value="Glutamate receptor, metabotropic"/>
    <property type="match status" value="2"/>
</dbReference>
<evidence type="ECO:0000256" key="3">
    <source>
        <dbReference type="ARBA" id="ARBA00022692"/>
    </source>
</evidence>
<feature type="domain" description="G-protein coupled receptors family 3 profile" evidence="11">
    <location>
        <begin position="1393"/>
        <end position="1656"/>
    </location>
</feature>
<dbReference type="InterPro" id="IPR001828">
    <property type="entry name" value="ANF_lig-bd_rcpt"/>
</dbReference>
<protein>
    <recommendedName>
        <fullName evidence="11">G-protein coupled receptors family 3 profile domain-containing protein</fullName>
    </recommendedName>
</protein>
<evidence type="ECO:0000259" key="11">
    <source>
        <dbReference type="PROSITE" id="PS50259"/>
    </source>
</evidence>
<dbReference type="Pfam" id="PF01094">
    <property type="entry name" value="ANF_receptor"/>
    <property type="match status" value="2"/>
</dbReference>
<feature type="transmembrane region" description="Helical" evidence="10">
    <location>
        <begin position="1505"/>
        <end position="1525"/>
    </location>
</feature>
<dbReference type="Pfam" id="PF07562">
    <property type="entry name" value="NCD3G"/>
    <property type="match status" value="1"/>
</dbReference>
<feature type="domain" description="G-protein coupled receptors family 3 profile" evidence="11">
    <location>
        <begin position="550"/>
        <end position="799"/>
    </location>
</feature>
<dbReference type="GO" id="GO:0005886">
    <property type="term" value="C:plasma membrane"/>
    <property type="evidence" value="ECO:0007669"/>
    <property type="project" value="UniProtKB-SubCell"/>
</dbReference>
<feature type="transmembrane region" description="Helical" evidence="10">
    <location>
        <begin position="1550"/>
        <end position="1571"/>
    </location>
</feature>
<organism evidence="12 13">
    <name type="scientific">Pocillopora damicornis</name>
    <name type="common">Cauliflower coral</name>
    <name type="synonym">Millepora damicornis</name>
    <dbReference type="NCBI Taxonomy" id="46731"/>
    <lineage>
        <taxon>Eukaryota</taxon>
        <taxon>Metazoa</taxon>
        <taxon>Cnidaria</taxon>
        <taxon>Anthozoa</taxon>
        <taxon>Hexacorallia</taxon>
        <taxon>Scleractinia</taxon>
        <taxon>Astrocoeniina</taxon>
        <taxon>Pocilloporidae</taxon>
        <taxon>Pocillopora</taxon>
    </lineage>
</organism>
<feature type="transmembrane region" description="Helical" evidence="10">
    <location>
        <begin position="773"/>
        <end position="799"/>
    </location>
</feature>
<evidence type="ECO:0000256" key="5">
    <source>
        <dbReference type="ARBA" id="ARBA00023040"/>
    </source>
</evidence>
<dbReference type="InterPro" id="IPR017978">
    <property type="entry name" value="GPCR_3_C"/>
</dbReference>
<dbReference type="GO" id="GO:0004930">
    <property type="term" value="F:G protein-coupled receptor activity"/>
    <property type="evidence" value="ECO:0007669"/>
    <property type="project" value="UniProtKB-KW"/>
</dbReference>
<feature type="transmembrane region" description="Helical" evidence="10">
    <location>
        <begin position="663"/>
        <end position="682"/>
    </location>
</feature>
<gene>
    <name evidence="12" type="ORF">pdam_00020373</name>
</gene>
<feature type="transmembrane region" description="Helical" evidence="10">
    <location>
        <begin position="1463"/>
        <end position="1484"/>
    </location>
</feature>
<keyword evidence="2" id="KW-1003">Cell membrane</keyword>
<evidence type="ECO:0000256" key="1">
    <source>
        <dbReference type="ARBA" id="ARBA00004651"/>
    </source>
</evidence>
<dbReference type="PROSITE" id="PS50259">
    <property type="entry name" value="G_PROTEIN_RECEP_F3_4"/>
    <property type="match status" value="2"/>
</dbReference>
<dbReference type="EMBL" id="RCHS01000937">
    <property type="protein sequence ID" value="RMX56046.1"/>
    <property type="molecule type" value="Genomic_DNA"/>
</dbReference>
<keyword evidence="5" id="KW-0297">G-protein coupled receptor</keyword>
<sequence length="1701" mass="190000">KGDRISLHIDGNITLGGLFPVHRRSSATENACGDIDLLPGYQYLASMLYALEEINDSQDILPGIKLGAKIYDTCRSQTIGSQGAKEIIKYTLSEENSIAPLAGVVGPFRSDVSVAVANLLRVFNIPQVSYGSTTPVLSNKDLYGYFLRTVPSNSYQGKAMVDVVRHFGWSYVMTVYSPGEYGERGMVKFYEEAERAGICIANKKKLPSFPTEEDFDKTIQELLEIRKKNFRGKLDAVVLFCIQRDNKGLVRAAQKVLKNGDRFYWLASNAWGDRKQVTDGAEEAGEGAITMNYIEGEVDSFKKKFLNMKPSLNKYGPWFEEFYQETLKCKLKNASKPNYKRECSANESLPNDMEIGPVRVVINAMYAMAHALNNMHLTLCSGQHGLCNNMKNLKREQFLTFLKNVSFPDASLGFNVTFNQNGDVDGNYNVLNFKKVDGRYRHFIVGNWSGALNGDGKIQGKIRLDDDKIVWGGGKKITPLSYCSKTCPAKQITIPEITNARCCWRCEGCSSNDIIINNTCSLCGEGKIPDTNRTKCFKLPVVSPTWSDTPAQVLTGFISAGIIASIATAVIFILERKHRIVKASGRELSAILFMGVFSCYIAALLHFVKPQTTICGAKRFTDSVSMTACYAPVLLRTNRIYRIFKAAQKSVRRPTMVSPLSQTFVALGIIASQCLITMIWVLSKPPLAVEYYGYKDRVILECSTDDFSLAINLCFNVILMFISTVYAFRTRNFPRNFNEAKYIGVTMYISCSVWIVFLPCYLNAADSIWKSYFLCSSLFLIGTITLLGLLVPKVFLVYFGTTVEPCGDTTLTGTMDDKSRSEHRFEPCNWLPGSSSIFQDLRYSATETKTIELKGDIILGGLFPIHRRSKQTENACGDIDPQPGFQYLTAMLFAIEEINNDPNLLPNISLGAKIYDTCRSQTIGADRAKDIIKYTLVDHGPPLAGVIGPFVSDVSIAVANLLRVFNIPQVSYGSTSADLSNKEIYSYFFRTVPPDSFQAYALVDVLKRQNWDYIFTVNSYGNYGQKGMAELEKAAEAAGICVAHSTQLPILPDHDAFKKVINNFLRKRKENSNTVNSVVLFTTQADSADLLRAAKEAGAKQFTWVGSNGWSNRVDVTEGREEEADGSLTVNHLEGKVHRFDRHFKNLAPGDNKFNPWFEEFWEAVMKCNIPGKRENNPQMSRSCGNVERLPADMEMAPVRVVINAVYAMAHALHNLQQVYCPGVVGLCQNMTRNFRREKFLDFLRNVSFSDSALNFTVRFNQNQEIDGVYDIKNFHRGTDGKWKYSNVGNWQGRLIARKQVQGILKLNESLIDWGRDKSHPPSSFCSKPCNDSQIRKPRSRAPKCCWDCIDCKPNEIIKNETCKSCPLGYSSINSLSVCTKIPVLYPEWSSAPAISVVIFVVIGVLCEIGTAVQYIKHRSHPYIKAAGRELSAIVFMGIILCYITPLTFLGKPTDTICSARRFLGSICFTTCYAPVLMKTIRIYRIFKSAKSSVTRPSLTRPGSQVLISMGLIAVQLLLTTLWHFSEVPEAEEVYPSEGTVILHCALNEYTLVVNICYNSLLMFLCTIFAFKTRNFPRNFNEAKYIGISMYLTCSVWIVFFPSYLNTSSPYVRVYLTSGTLIAIGSITLCGLLVPKVVILFFTNGKNPSVAEYSTTLTTNNTTNRKLSSNPCAGAQLPRSISFEMGTAVNKDVSSRFLTVK</sequence>
<dbReference type="OrthoDB" id="5970354at2759"/>
<feature type="non-terminal residue" evidence="12">
    <location>
        <position position="1"/>
    </location>
</feature>
<dbReference type="CDD" id="cd13953">
    <property type="entry name" value="7tm_classC_mGluR-like"/>
    <property type="match status" value="1"/>
</dbReference>
<dbReference type="SUPFAM" id="SSF53822">
    <property type="entry name" value="Periplasmic binding protein-like I"/>
    <property type="match status" value="2"/>
</dbReference>
<keyword evidence="7" id="KW-0675">Receptor</keyword>
<feature type="transmembrane region" description="Helical" evidence="10">
    <location>
        <begin position="1621"/>
        <end position="1642"/>
    </location>
</feature>
<keyword evidence="4 10" id="KW-1133">Transmembrane helix</keyword>
<evidence type="ECO:0000256" key="7">
    <source>
        <dbReference type="ARBA" id="ARBA00023170"/>
    </source>
</evidence>
<evidence type="ECO:0000256" key="10">
    <source>
        <dbReference type="SAM" id="Phobius"/>
    </source>
</evidence>
<evidence type="ECO:0000256" key="2">
    <source>
        <dbReference type="ARBA" id="ARBA00022475"/>
    </source>
</evidence>
<dbReference type="InterPro" id="IPR028082">
    <property type="entry name" value="Peripla_BP_I"/>
</dbReference>
<comment type="subcellular location">
    <subcellularLocation>
        <location evidence="1">Cell membrane</location>
        <topology evidence="1">Multi-pass membrane protein</topology>
    </subcellularLocation>
</comment>
<feature type="transmembrane region" description="Helical" evidence="10">
    <location>
        <begin position="586"/>
        <end position="608"/>
    </location>
</feature>
<dbReference type="Gene3D" id="3.40.50.2300">
    <property type="match status" value="4"/>
</dbReference>
<evidence type="ECO:0000256" key="6">
    <source>
        <dbReference type="ARBA" id="ARBA00023136"/>
    </source>
</evidence>
<dbReference type="InterPro" id="IPR038550">
    <property type="entry name" value="GPCR_3_9-Cys_sf"/>
</dbReference>
<evidence type="ECO:0000313" key="13">
    <source>
        <dbReference type="Proteomes" id="UP000275408"/>
    </source>
</evidence>
<keyword evidence="13" id="KW-1185">Reference proteome</keyword>
<comment type="caution">
    <text evidence="12">The sequence shown here is derived from an EMBL/GenBank/DDBJ whole genome shotgun (WGS) entry which is preliminary data.</text>
</comment>
<keyword evidence="6 10" id="KW-0472">Membrane</keyword>
<dbReference type="InterPro" id="IPR000337">
    <property type="entry name" value="GPCR_3"/>
</dbReference>
<feature type="transmembrane region" description="Helical" evidence="10">
    <location>
        <begin position="1431"/>
        <end position="1451"/>
    </location>
</feature>
<dbReference type="Proteomes" id="UP000275408">
    <property type="component" value="Unassembled WGS sequence"/>
</dbReference>
<feature type="transmembrane region" description="Helical" evidence="10">
    <location>
        <begin position="1389"/>
        <end position="1410"/>
    </location>
</feature>
<feature type="transmembrane region" description="Helical" evidence="10">
    <location>
        <begin position="740"/>
        <end position="761"/>
    </location>
</feature>
<evidence type="ECO:0000313" key="12">
    <source>
        <dbReference type="EMBL" id="RMX56046.1"/>
    </source>
</evidence>
<evidence type="ECO:0000256" key="4">
    <source>
        <dbReference type="ARBA" id="ARBA00022989"/>
    </source>
</evidence>
<reference evidence="12 13" key="1">
    <citation type="journal article" date="2018" name="Sci. Rep.">
        <title>Comparative analysis of the Pocillopora damicornis genome highlights role of immune system in coral evolution.</title>
        <authorList>
            <person name="Cunning R."/>
            <person name="Bay R.A."/>
            <person name="Gillette P."/>
            <person name="Baker A.C."/>
            <person name="Traylor-Knowles N."/>
        </authorList>
    </citation>
    <scope>NUCLEOTIDE SEQUENCE [LARGE SCALE GENOMIC DNA]</scope>
    <source>
        <strain evidence="12">RSMAS</strain>
        <tissue evidence="12">Whole animal</tissue>
    </source>
</reference>